<evidence type="ECO:0000256" key="4">
    <source>
        <dbReference type="PROSITE-ProRule" id="PRU00335"/>
    </source>
</evidence>
<dbReference type="EMBL" id="JAAQOM010000006">
    <property type="protein sequence ID" value="NIA54363.1"/>
    <property type="molecule type" value="Genomic_DNA"/>
</dbReference>
<dbReference type="Proteomes" id="UP000716322">
    <property type="component" value="Unassembled WGS sequence"/>
</dbReference>
<sequence>MATKVQTDTMGARQPQAGTGSGARGRNFPELIVATFLDLMQSRDPNDITFRDVAAAAGISHMAPYRHFRSKQLLLDRIGDIGFGLLAAALEDAAARHPHDSRRQIVAACACYYGFAVDHRAYAQVMFGTDRGLWERARPLPSLERTRAILLRIVRHAQLAGELPRGRPAKEVLGLLWAHIHGFTLLAANGVVTSDDVGAPEAFVDAAVRVILAGLAAA</sequence>
<name>A0ABX0PCS9_9BURK</name>
<dbReference type="SUPFAM" id="SSF48498">
    <property type="entry name" value="Tetracyclin repressor-like, C-terminal domain"/>
    <property type="match status" value="1"/>
</dbReference>
<evidence type="ECO:0000256" key="5">
    <source>
        <dbReference type="SAM" id="MobiDB-lite"/>
    </source>
</evidence>
<dbReference type="InterPro" id="IPR009057">
    <property type="entry name" value="Homeodomain-like_sf"/>
</dbReference>
<protein>
    <submittedName>
        <fullName evidence="7">TetR/AcrR family transcriptional regulator</fullName>
    </submittedName>
</protein>
<dbReference type="RefSeq" id="WP_166859314.1">
    <property type="nucleotide sequence ID" value="NZ_JAAQOM010000006.1"/>
</dbReference>
<dbReference type="SUPFAM" id="SSF46689">
    <property type="entry name" value="Homeodomain-like"/>
    <property type="match status" value="1"/>
</dbReference>
<proteinExistence type="predicted"/>
<keyword evidence="3" id="KW-0804">Transcription</keyword>
<feature type="region of interest" description="Disordered" evidence="5">
    <location>
        <begin position="1"/>
        <end position="25"/>
    </location>
</feature>
<keyword evidence="8" id="KW-1185">Reference proteome</keyword>
<reference evidence="7 8" key="1">
    <citation type="submission" date="2020-03" db="EMBL/GenBank/DDBJ databases">
        <title>Genome sequence of strain Massilia sp. TW-1.</title>
        <authorList>
            <person name="Chaudhary D.K."/>
        </authorList>
    </citation>
    <scope>NUCLEOTIDE SEQUENCE [LARGE SCALE GENOMIC DNA]</scope>
    <source>
        <strain evidence="7 8">TW-1</strain>
    </source>
</reference>
<feature type="domain" description="HTH tetR-type" evidence="6">
    <location>
        <begin position="26"/>
        <end position="86"/>
    </location>
</feature>
<dbReference type="Pfam" id="PF13305">
    <property type="entry name" value="TetR_C_33"/>
    <property type="match status" value="1"/>
</dbReference>
<evidence type="ECO:0000256" key="2">
    <source>
        <dbReference type="ARBA" id="ARBA00023125"/>
    </source>
</evidence>
<dbReference type="PANTHER" id="PTHR30055:SF220">
    <property type="entry name" value="TETR-FAMILY REGULATORY PROTEIN"/>
    <property type="match status" value="1"/>
</dbReference>
<dbReference type="PROSITE" id="PS50977">
    <property type="entry name" value="HTH_TETR_2"/>
    <property type="match status" value="1"/>
</dbReference>
<gene>
    <name evidence="7" type="ORF">HAV22_12040</name>
</gene>
<evidence type="ECO:0000259" key="6">
    <source>
        <dbReference type="PROSITE" id="PS50977"/>
    </source>
</evidence>
<dbReference type="InterPro" id="IPR025996">
    <property type="entry name" value="MT1864/Rv1816-like_C"/>
</dbReference>
<dbReference type="InterPro" id="IPR050109">
    <property type="entry name" value="HTH-type_TetR-like_transc_reg"/>
</dbReference>
<dbReference type="InterPro" id="IPR001647">
    <property type="entry name" value="HTH_TetR"/>
</dbReference>
<feature type="DNA-binding region" description="H-T-H motif" evidence="4">
    <location>
        <begin position="49"/>
        <end position="68"/>
    </location>
</feature>
<evidence type="ECO:0000256" key="1">
    <source>
        <dbReference type="ARBA" id="ARBA00023015"/>
    </source>
</evidence>
<accession>A0ABX0PCS9</accession>
<dbReference type="Pfam" id="PF00440">
    <property type="entry name" value="TetR_N"/>
    <property type="match status" value="1"/>
</dbReference>
<keyword evidence="2 4" id="KW-0238">DNA-binding</keyword>
<keyword evidence="1" id="KW-0805">Transcription regulation</keyword>
<dbReference type="PANTHER" id="PTHR30055">
    <property type="entry name" value="HTH-TYPE TRANSCRIPTIONAL REGULATOR RUTR"/>
    <property type="match status" value="1"/>
</dbReference>
<evidence type="ECO:0000313" key="7">
    <source>
        <dbReference type="EMBL" id="NIA54363.1"/>
    </source>
</evidence>
<evidence type="ECO:0000313" key="8">
    <source>
        <dbReference type="Proteomes" id="UP000716322"/>
    </source>
</evidence>
<dbReference type="InterPro" id="IPR036271">
    <property type="entry name" value="Tet_transcr_reg_TetR-rel_C_sf"/>
</dbReference>
<comment type="caution">
    <text evidence="7">The sequence shown here is derived from an EMBL/GenBank/DDBJ whole genome shotgun (WGS) entry which is preliminary data.</text>
</comment>
<organism evidence="7 8">
    <name type="scientific">Telluria antibiotica</name>
    <dbReference type="NCBI Taxonomy" id="2717319"/>
    <lineage>
        <taxon>Bacteria</taxon>
        <taxon>Pseudomonadati</taxon>
        <taxon>Pseudomonadota</taxon>
        <taxon>Betaproteobacteria</taxon>
        <taxon>Burkholderiales</taxon>
        <taxon>Oxalobacteraceae</taxon>
        <taxon>Telluria group</taxon>
        <taxon>Telluria</taxon>
    </lineage>
</organism>
<evidence type="ECO:0000256" key="3">
    <source>
        <dbReference type="ARBA" id="ARBA00023163"/>
    </source>
</evidence>
<dbReference type="Gene3D" id="1.10.357.10">
    <property type="entry name" value="Tetracycline Repressor, domain 2"/>
    <property type="match status" value="1"/>
</dbReference>